<evidence type="ECO:0000256" key="9">
    <source>
        <dbReference type="SAM" id="MobiDB-lite"/>
    </source>
</evidence>
<dbReference type="SUPFAM" id="SSF54001">
    <property type="entry name" value="Cysteine proteinases"/>
    <property type="match status" value="1"/>
</dbReference>
<keyword evidence="3 7" id="KW-0645">Protease</keyword>
<dbReference type="InParanoid" id="A0A1X2HJG5"/>
<keyword evidence="8" id="KW-0175">Coiled coil</keyword>
<organism evidence="12 13">
    <name type="scientific">Syncephalastrum racemosum</name>
    <name type="common">Filamentous fungus</name>
    <dbReference type="NCBI Taxonomy" id="13706"/>
    <lineage>
        <taxon>Eukaryota</taxon>
        <taxon>Fungi</taxon>
        <taxon>Fungi incertae sedis</taxon>
        <taxon>Mucoromycota</taxon>
        <taxon>Mucoromycotina</taxon>
        <taxon>Mucoromycetes</taxon>
        <taxon>Mucorales</taxon>
        <taxon>Syncephalastraceae</taxon>
        <taxon>Syncephalastrum</taxon>
    </lineage>
</organism>
<reference evidence="12 13" key="1">
    <citation type="submission" date="2016-07" db="EMBL/GenBank/DDBJ databases">
        <title>Pervasive Adenine N6-methylation of Active Genes in Fungi.</title>
        <authorList>
            <consortium name="DOE Joint Genome Institute"/>
            <person name="Mondo S.J."/>
            <person name="Dannebaum R.O."/>
            <person name="Kuo R.C."/>
            <person name="Labutti K."/>
            <person name="Haridas S."/>
            <person name="Kuo A."/>
            <person name="Salamov A."/>
            <person name="Ahrendt S.R."/>
            <person name="Lipzen A."/>
            <person name="Sullivan W."/>
            <person name="Andreopoulos W.B."/>
            <person name="Clum A."/>
            <person name="Lindquist E."/>
            <person name="Daum C."/>
            <person name="Ramamoorthy G.K."/>
            <person name="Gryganskyi A."/>
            <person name="Culley D."/>
            <person name="Magnuson J.K."/>
            <person name="James T.Y."/>
            <person name="O'Malley M.A."/>
            <person name="Stajich J.E."/>
            <person name="Spatafora J.W."/>
            <person name="Visel A."/>
            <person name="Grigoriev I.V."/>
        </authorList>
    </citation>
    <scope>NUCLEOTIDE SEQUENCE [LARGE SCALE GENOMIC DNA]</scope>
    <source>
        <strain evidence="12 13">NRRL 2496</strain>
    </source>
</reference>
<dbReference type="Gene3D" id="3.90.70.10">
    <property type="entry name" value="Cysteine proteinases"/>
    <property type="match status" value="1"/>
</dbReference>
<dbReference type="CDD" id="cd02662">
    <property type="entry name" value="Peptidase_C19F"/>
    <property type="match status" value="1"/>
</dbReference>
<dbReference type="AlphaFoldDB" id="A0A1X2HJG5"/>
<dbReference type="OrthoDB" id="2020758at2759"/>
<feature type="compositionally biased region" description="Acidic residues" evidence="9">
    <location>
        <begin position="541"/>
        <end position="553"/>
    </location>
</feature>
<dbReference type="GO" id="GO:0004843">
    <property type="term" value="F:cysteine-type deubiquitinase activity"/>
    <property type="evidence" value="ECO:0007669"/>
    <property type="project" value="UniProtKB-UniRule"/>
</dbReference>
<evidence type="ECO:0000256" key="3">
    <source>
        <dbReference type="ARBA" id="ARBA00022670"/>
    </source>
</evidence>
<comment type="caution">
    <text evidence="12">The sequence shown here is derived from an EMBL/GenBank/DDBJ whole genome shotgun (WGS) entry which is preliminary data.</text>
</comment>
<dbReference type="PROSITE" id="PS00972">
    <property type="entry name" value="USP_1"/>
    <property type="match status" value="1"/>
</dbReference>
<keyword evidence="10" id="KW-0812">Transmembrane</keyword>
<proteinExistence type="inferred from homology"/>
<name>A0A1X2HJG5_SYNRA</name>
<evidence type="ECO:0000256" key="4">
    <source>
        <dbReference type="ARBA" id="ARBA00022786"/>
    </source>
</evidence>
<accession>A0A1X2HJG5</accession>
<keyword evidence="10" id="KW-1133">Transmembrane helix</keyword>
<comment type="catalytic activity">
    <reaction evidence="1 7">
        <text>Thiol-dependent hydrolysis of ester, thioester, amide, peptide and isopeptide bonds formed by the C-terminal Gly of ubiquitin (a 76-residue protein attached to proteins as an intracellular targeting signal).</text>
        <dbReference type="EC" id="3.4.19.12"/>
    </reaction>
</comment>
<dbReference type="GO" id="GO:0016579">
    <property type="term" value="P:protein deubiquitination"/>
    <property type="evidence" value="ECO:0007669"/>
    <property type="project" value="InterPro"/>
</dbReference>
<dbReference type="Proteomes" id="UP000242180">
    <property type="component" value="Unassembled WGS sequence"/>
</dbReference>
<dbReference type="PROSITE" id="PS00973">
    <property type="entry name" value="USP_2"/>
    <property type="match status" value="1"/>
</dbReference>
<evidence type="ECO:0000313" key="13">
    <source>
        <dbReference type="Proteomes" id="UP000242180"/>
    </source>
</evidence>
<dbReference type="GO" id="GO:0005634">
    <property type="term" value="C:nucleus"/>
    <property type="evidence" value="ECO:0007669"/>
    <property type="project" value="TreeGrafter"/>
</dbReference>
<comment type="similarity">
    <text evidence="2 7">Belongs to the peptidase C19 family.</text>
</comment>
<evidence type="ECO:0000256" key="5">
    <source>
        <dbReference type="ARBA" id="ARBA00022801"/>
    </source>
</evidence>
<evidence type="ECO:0000256" key="8">
    <source>
        <dbReference type="SAM" id="Coils"/>
    </source>
</evidence>
<dbReference type="InterPro" id="IPR001394">
    <property type="entry name" value="Peptidase_C19_UCH"/>
</dbReference>
<dbReference type="InterPro" id="IPR038765">
    <property type="entry name" value="Papain-like_cys_pep_sf"/>
</dbReference>
<dbReference type="PANTHER" id="PTHR24006:SF888">
    <property type="entry name" value="UBIQUITIN CARBOXYL-TERMINAL HYDROLASE 30"/>
    <property type="match status" value="1"/>
</dbReference>
<feature type="transmembrane region" description="Helical" evidence="10">
    <location>
        <begin position="12"/>
        <end position="34"/>
    </location>
</feature>
<dbReference type="STRING" id="13706.A0A1X2HJG5"/>
<dbReference type="PROSITE" id="PS50235">
    <property type="entry name" value="USP_3"/>
    <property type="match status" value="1"/>
</dbReference>
<evidence type="ECO:0000313" key="12">
    <source>
        <dbReference type="EMBL" id="ORY99230.1"/>
    </source>
</evidence>
<feature type="domain" description="USP" evidence="11">
    <location>
        <begin position="97"/>
        <end position="518"/>
    </location>
</feature>
<evidence type="ECO:0000256" key="10">
    <source>
        <dbReference type="SAM" id="Phobius"/>
    </source>
</evidence>
<feature type="region of interest" description="Disordered" evidence="9">
    <location>
        <begin position="521"/>
        <end position="557"/>
    </location>
</feature>
<dbReference type="GO" id="GO:0005829">
    <property type="term" value="C:cytosol"/>
    <property type="evidence" value="ECO:0007669"/>
    <property type="project" value="TreeGrafter"/>
</dbReference>
<evidence type="ECO:0000256" key="2">
    <source>
        <dbReference type="ARBA" id="ARBA00009085"/>
    </source>
</evidence>
<dbReference type="Pfam" id="PF00443">
    <property type="entry name" value="UCH"/>
    <property type="match status" value="1"/>
</dbReference>
<keyword evidence="4 7" id="KW-0833">Ubl conjugation pathway</keyword>
<feature type="coiled-coil region" evidence="8">
    <location>
        <begin position="300"/>
        <end position="327"/>
    </location>
</feature>
<dbReference type="EMBL" id="MCGN01000003">
    <property type="protein sequence ID" value="ORY99230.1"/>
    <property type="molecule type" value="Genomic_DNA"/>
</dbReference>
<dbReference type="InterPro" id="IPR028889">
    <property type="entry name" value="USP"/>
</dbReference>
<dbReference type="OMA" id="YIQGASC"/>
<dbReference type="PANTHER" id="PTHR24006">
    <property type="entry name" value="UBIQUITIN CARBOXYL-TERMINAL HYDROLASE"/>
    <property type="match status" value="1"/>
</dbReference>
<dbReference type="EC" id="3.4.19.12" evidence="7"/>
<gene>
    <name evidence="12" type="ORF">BCR43DRAFT_471873</name>
</gene>
<evidence type="ECO:0000259" key="11">
    <source>
        <dbReference type="PROSITE" id="PS50235"/>
    </source>
</evidence>
<keyword evidence="5 7" id="KW-0378">Hydrolase</keyword>
<dbReference type="InterPro" id="IPR018200">
    <property type="entry name" value="USP_CS"/>
</dbReference>
<sequence length="597" mass="67687">MQLEHVQSQIADLYALAQFAAAIVGLLTILIPVLRHLGCFEALAWLTHSLAIPNHVPLWVHRLVSVACDPMQLFEPAMAMADEVCLDPPQPEAVLVPGLVNTGNSCFLNAVLQSLSSLPSLHAYLQENQKDADDLPMTDALHKTIRLLAKPLYRRSSFRPYAIVRAMDGQRRVVNREQQDAQELFQLVAGRLDQEHTTHAKRAITDGMALLTKDAPSVSKIRPAVPHPIPDTPLTGLLASRLSCMECNYTEAIRHFSFNNIQLNLPNTYTATLDACLQQYISLERLDDAACRRCSMRYTQRRLTDQIERLQAKAKRTKKEIRKREILTALVELDRRCRLLENRLQTNRFQETLEEDAWLERHVSRSTKQVMFAKPPKVLCLHLIRSAFAASGALFKNQCQVLFPEVLDLAPYTTSGTLSTHPTQPMSIPTRTTKPIRYRLMSMVVHFGGHNFGHYVAFKRRIVPQRCHCQRCGSGERCETWEDDADELWYRISDTKVDLCSLDTVLQNNPYMLLYERIDEDETKSPGSGPVEQSASTTAEFADEEDKEEEEECLLTSEQSEALDIANALMMLDKDAAAGRRESLWSEDANRLPLMSY</sequence>
<keyword evidence="13" id="KW-1185">Reference proteome</keyword>
<evidence type="ECO:0000256" key="7">
    <source>
        <dbReference type="RuleBase" id="RU366025"/>
    </source>
</evidence>
<keyword evidence="6 7" id="KW-0788">Thiol protease</keyword>
<evidence type="ECO:0000256" key="6">
    <source>
        <dbReference type="ARBA" id="ARBA00022807"/>
    </source>
</evidence>
<keyword evidence="10" id="KW-0472">Membrane</keyword>
<dbReference type="InterPro" id="IPR050164">
    <property type="entry name" value="Peptidase_C19"/>
</dbReference>
<dbReference type="GO" id="GO:0006508">
    <property type="term" value="P:proteolysis"/>
    <property type="evidence" value="ECO:0007669"/>
    <property type="project" value="UniProtKB-KW"/>
</dbReference>
<evidence type="ECO:0000256" key="1">
    <source>
        <dbReference type="ARBA" id="ARBA00000707"/>
    </source>
</evidence>
<protein>
    <recommendedName>
        <fullName evidence="7">Ubiquitin carboxyl-terminal hydrolase</fullName>
        <ecNumber evidence="7">3.4.19.12</ecNumber>
    </recommendedName>
</protein>